<dbReference type="AlphaFoldDB" id="A0A7S4CZZ3"/>
<proteinExistence type="predicted"/>
<name>A0A7S4CZZ3_9EUGL</name>
<dbReference type="EMBL" id="HBJA01064534">
    <property type="protein sequence ID" value="CAE0811630.1"/>
    <property type="molecule type" value="Transcribed_RNA"/>
</dbReference>
<reference evidence="1" key="1">
    <citation type="submission" date="2021-01" db="EMBL/GenBank/DDBJ databases">
        <authorList>
            <person name="Corre E."/>
            <person name="Pelletier E."/>
            <person name="Niang G."/>
            <person name="Scheremetjew M."/>
            <person name="Finn R."/>
            <person name="Kale V."/>
            <person name="Holt S."/>
            <person name="Cochrane G."/>
            <person name="Meng A."/>
            <person name="Brown T."/>
            <person name="Cohen L."/>
        </authorList>
    </citation>
    <scope>NUCLEOTIDE SEQUENCE</scope>
    <source>
        <strain evidence="1">CCMP1594</strain>
    </source>
</reference>
<dbReference type="PANTHER" id="PTHR39290:SF6">
    <property type="entry name" value="S-ADENOSYL-L-METHIONINE-DEPENDENT METHYLTRANSFERASES SUPERFAMILY PROTEIN"/>
    <property type="match status" value="1"/>
</dbReference>
<protein>
    <submittedName>
        <fullName evidence="1">Uncharacterized protein</fullName>
    </submittedName>
</protein>
<evidence type="ECO:0000313" key="1">
    <source>
        <dbReference type="EMBL" id="CAE0811630.1"/>
    </source>
</evidence>
<accession>A0A7S4CZZ3</accession>
<organism evidence="1">
    <name type="scientific">Eutreptiella gymnastica</name>
    <dbReference type="NCBI Taxonomy" id="73025"/>
    <lineage>
        <taxon>Eukaryota</taxon>
        <taxon>Discoba</taxon>
        <taxon>Euglenozoa</taxon>
        <taxon>Euglenida</taxon>
        <taxon>Spirocuta</taxon>
        <taxon>Euglenophyceae</taxon>
        <taxon>Eutreptiales</taxon>
        <taxon>Eutreptiaceae</taxon>
        <taxon>Eutreptiella</taxon>
    </lineage>
</organism>
<dbReference type="PANTHER" id="PTHR39290">
    <property type="entry name" value="C3H1-TYPE DOMAIN-CONTAINING PROTEIN-RELATED"/>
    <property type="match status" value="1"/>
</dbReference>
<gene>
    <name evidence="1" type="ORF">EGYM00163_LOCUS22778</name>
</gene>
<sequence length="230" mass="25782">MQHKDYLQYKKTIERHCAELPKGLQCPLMYEAHRWGVSRFAWSIMTVANATEILQLLFKQRSFDMIVSMGAGAGYVEHTFRQAAQELEQPLQVLAFDDNPPRNCHVEVSKGSPSAIATLGDQSGSILLLCWPPFGDAHTTSTMASDATTAFVAQGGKYMIYIGDVHATGDCKFHELLWSNWELYPETQWFQPLEVWVPESMGLLYGGYDSIGVYKLRDKPLPPPSTTSTS</sequence>